<dbReference type="EMBL" id="CP073581">
    <property type="protein sequence ID" value="QUJ75848.1"/>
    <property type="molecule type" value="Genomic_DNA"/>
</dbReference>
<name>A0A975JCD3_9RHOB</name>
<dbReference type="Proteomes" id="UP000683291">
    <property type="component" value="Chromosome 1"/>
</dbReference>
<dbReference type="InterPro" id="IPR032710">
    <property type="entry name" value="NTF2-like_dom_sf"/>
</dbReference>
<keyword evidence="2" id="KW-1185">Reference proteome</keyword>
<organism evidence="1 2">
    <name type="scientific">Sulfitobacter albidus</name>
    <dbReference type="NCBI Taxonomy" id="2829501"/>
    <lineage>
        <taxon>Bacteria</taxon>
        <taxon>Pseudomonadati</taxon>
        <taxon>Pseudomonadota</taxon>
        <taxon>Alphaproteobacteria</taxon>
        <taxon>Rhodobacterales</taxon>
        <taxon>Roseobacteraceae</taxon>
        <taxon>Sulfitobacter</taxon>
    </lineage>
</organism>
<evidence type="ECO:0000313" key="2">
    <source>
        <dbReference type="Proteomes" id="UP000683291"/>
    </source>
</evidence>
<dbReference type="KEGG" id="sual:KDD17_13000"/>
<proteinExistence type="predicted"/>
<dbReference type="Gene3D" id="3.10.450.50">
    <property type="match status" value="1"/>
</dbReference>
<dbReference type="AlphaFoldDB" id="A0A975JCD3"/>
<dbReference type="SUPFAM" id="SSF54427">
    <property type="entry name" value="NTF2-like"/>
    <property type="match status" value="1"/>
</dbReference>
<reference evidence="1" key="1">
    <citation type="submission" date="2021-04" db="EMBL/GenBank/DDBJ databases">
        <title>Complete genome sequence for Sulfitobacter sp. strain JK7-1.</title>
        <authorList>
            <person name="Park S.-J."/>
        </authorList>
    </citation>
    <scope>NUCLEOTIDE SEQUENCE</scope>
    <source>
        <strain evidence="1">JK7-1</strain>
    </source>
</reference>
<protein>
    <submittedName>
        <fullName evidence="1">Uncharacterized protein</fullName>
    </submittedName>
</protein>
<accession>A0A975JCD3</accession>
<dbReference type="RefSeq" id="WP_212704047.1">
    <property type="nucleotide sequence ID" value="NZ_CP073581.1"/>
</dbReference>
<sequence>MPKKEMAADIAANLMTRTRDALMARDFDAFIACFHLPVTVETVDGRQEVRNRAEARTVFDGLVSAFDAQNLTWSDRRLAQTDVISDARIEFVYLAQNFRGRDPVGERYPNFCQTRRIGEEWRITYSMHAVPVAFKHRDALLGAGTPLPA</sequence>
<gene>
    <name evidence="1" type="ORF">KDD17_13000</name>
</gene>
<evidence type="ECO:0000313" key="1">
    <source>
        <dbReference type="EMBL" id="QUJ75848.1"/>
    </source>
</evidence>